<dbReference type="EMBL" id="CM047903">
    <property type="protein sequence ID" value="KAJ0093187.1"/>
    <property type="molecule type" value="Genomic_DNA"/>
</dbReference>
<evidence type="ECO:0000313" key="1">
    <source>
        <dbReference type="EMBL" id="KAJ0093187.1"/>
    </source>
</evidence>
<comment type="caution">
    <text evidence="1">The sequence shown here is derived from an EMBL/GenBank/DDBJ whole genome shotgun (WGS) entry which is preliminary data.</text>
</comment>
<reference evidence="2" key="1">
    <citation type="journal article" date="2023" name="G3 (Bethesda)">
        <title>Genome assembly and association tests identify interacting loci associated with vigor, precocity, and sex in interspecific pistachio rootstocks.</title>
        <authorList>
            <person name="Palmer W."/>
            <person name="Jacygrad E."/>
            <person name="Sagayaradj S."/>
            <person name="Cavanaugh K."/>
            <person name="Han R."/>
            <person name="Bertier L."/>
            <person name="Beede B."/>
            <person name="Kafkas S."/>
            <person name="Golino D."/>
            <person name="Preece J."/>
            <person name="Michelmore R."/>
        </authorList>
    </citation>
    <scope>NUCLEOTIDE SEQUENCE [LARGE SCALE GENOMIC DNA]</scope>
</reference>
<accession>A0ACC1B2S1</accession>
<organism evidence="1 2">
    <name type="scientific">Pistacia atlantica</name>
    <dbReference type="NCBI Taxonomy" id="434234"/>
    <lineage>
        <taxon>Eukaryota</taxon>
        <taxon>Viridiplantae</taxon>
        <taxon>Streptophyta</taxon>
        <taxon>Embryophyta</taxon>
        <taxon>Tracheophyta</taxon>
        <taxon>Spermatophyta</taxon>
        <taxon>Magnoliopsida</taxon>
        <taxon>eudicotyledons</taxon>
        <taxon>Gunneridae</taxon>
        <taxon>Pentapetalae</taxon>
        <taxon>rosids</taxon>
        <taxon>malvids</taxon>
        <taxon>Sapindales</taxon>
        <taxon>Anacardiaceae</taxon>
        <taxon>Pistacia</taxon>
    </lineage>
</organism>
<proteinExistence type="predicted"/>
<keyword evidence="2" id="KW-1185">Reference proteome</keyword>
<evidence type="ECO:0000313" key="2">
    <source>
        <dbReference type="Proteomes" id="UP001164250"/>
    </source>
</evidence>
<sequence>MLVVPNQAFSNWDHPTSDPTTRLDNGCPMAFGSFGHTFPGIGPNVDEQVLPPETRHFCEELSKSLIPSDTIITLDILSTQAMLKLVVGLLLKRTKEYHCFEDDTYLKALNDAVRVISTRNPGMDFSYIVETVNLKPDPSTQSEPNDFIPFVA</sequence>
<gene>
    <name evidence="1" type="ORF">Patl1_25397</name>
</gene>
<protein>
    <submittedName>
        <fullName evidence="1">Uncharacterized protein</fullName>
    </submittedName>
</protein>
<name>A0ACC1B2S1_9ROSI</name>
<dbReference type="Proteomes" id="UP001164250">
    <property type="component" value="Chromosome 7"/>
</dbReference>